<sequence>MPETRRCAKRLGKASPRPGGVAGPANAPHRAAARMTGRPPRRGRHRRPGRVDRRCLPADRADSRGMLQ</sequence>
<evidence type="ECO:0000313" key="3">
    <source>
        <dbReference type="Proteomes" id="UP001272137"/>
    </source>
</evidence>
<organism evidence="2 3">
    <name type="scientific">Burkholderia thailandensis</name>
    <dbReference type="NCBI Taxonomy" id="57975"/>
    <lineage>
        <taxon>Bacteria</taxon>
        <taxon>Pseudomonadati</taxon>
        <taxon>Pseudomonadota</taxon>
        <taxon>Betaproteobacteria</taxon>
        <taxon>Burkholderiales</taxon>
        <taxon>Burkholderiaceae</taxon>
        <taxon>Burkholderia</taxon>
        <taxon>pseudomallei group</taxon>
    </lineage>
</organism>
<protein>
    <submittedName>
        <fullName evidence="2">Uncharacterized protein</fullName>
    </submittedName>
</protein>
<dbReference type="AlphaFoldDB" id="A0AAW9CY27"/>
<dbReference type="EMBL" id="QXCT01000002">
    <property type="protein sequence ID" value="MDW9253968.1"/>
    <property type="molecule type" value="Genomic_DNA"/>
</dbReference>
<dbReference type="Proteomes" id="UP001272137">
    <property type="component" value="Unassembled WGS sequence"/>
</dbReference>
<evidence type="ECO:0000256" key="1">
    <source>
        <dbReference type="SAM" id="MobiDB-lite"/>
    </source>
</evidence>
<evidence type="ECO:0000313" key="2">
    <source>
        <dbReference type="EMBL" id="MDW9253968.1"/>
    </source>
</evidence>
<reference evidence="2" key="1">
    <citation type="submission" date="2018-08" db="EMBL/GenBank/DDBJ databases">
        <title>Identification of Burkholderia cepacia strains that express a Burkholderia pseudomallei-like capsular polysaccharide.</title>
        <authorList>
            <person name="Burtnick M.N."/>
            <person name="Vongsouvath M."/>
            <person name="Newton P."/>
            <person name="Wuthiekanun V."/>
            <person name="Limmathurotsakul D."/>
            <person name="Brett P.J."/>
            <person name="Chantratita N."/>
            <person name="Dance D.A."/>
        </authorList>
    </citation>
    <scope>NUCLEOTIDE SEQUENCE</scope>
    <source>
        <strain evidence="2">SBXCC001</strain>
    </source>
</reference>
<feature type="compositionally biased region" description="Basic and acidic residues" evidence="1">
    <location>
        <begin position="49"/>
        <end position="68"/>
    </location>
</feature>
<feature type="compositionally biased region" description="Low complexity" evidence="1">
    <location>
        <begin position="23"/>
        <end position="38"/>
    </location>
</feature>
<accession>A0AAW9CY27</accession>
<name>A0AAW9CY27_BURTH</name>
<comment type="caution">
    <text evidence="2">The sequence shown here is derived from an EMBL/GenBank/DDBJ whole genome shotgun (WGS) entry which is preliminary data.</text>
</comment>
<feature type="region of interest" description="Disordered" evidence="1">
    <location>
        <begin position="1"/>
        <end position="68"/>
    </location>
</feature>
<proteinExistence type="predicted"/>
<gene>
    <name evidence="2" type="ORF">C7S16_2393</name>
</gene>
<feature type="compositionally biased region" description="Basic residues" evidence="1">
    <location>
        <begin position="39"/>
        <end position="48"/>
    </location>
</feature>